<feature type="compositionally biased region" description="Polar residues" evidence="2">
    <location>
        <begin position="26"/>
        <end position="62"/>
    </location>
</feature>
<evidence type="ECO:0000256" key="1">
    <source>
        <dbReference type="SAM" id="Coils"/>
    </source>
</evidence>
<organism evidence="3 5">
    <name type="scientific">Medicago truncatula</name>
    <name type="common">Barrel medic</name>
    <name type="synonym">Medicago tribuloides</name>
    <dbReference type="NCBI Taxonomy" id="3880"/>
    <lineage>
        <taxon>Eukaryota</taxon>
        <taxon>Viridiplantae</taxon>
        <taxon>Streptophyta</taxon>
        <taxon>Embryophyta</taxon>
        <taxon>Tracheophyta</taxon>
        <taxon>Spermatophyta</taxon>
        <taxon>Magnoliopsida</taxon>
        <taxon>eudicotyledons</taxon>
        <taxon>Gunneridae</taxon>
        <taxon>Pentapetalae</taxon>
        <taxon>rosids</taxon>
        <taxon>fabids</taxon>
        <taxon>Fabales</taxon>
        <taxon>Fabaceae</taxon>
        <taxon>Papilionoideae</taxon>
        <taxon>50 kb inversion clade</taxon>
        <taxon>NPAAA clade</taxon>
        <taxon>Hologalegina</taxon>
        <taxon>IRL clade</taxon>
        <taxon>Trifolieae</taxon>
        <taxon>Medicago</taxon>
    </lineage>
</organism>
<dbReference type="Proteomes" id="UP000002051">
    <property type="component" value="Chromosome 2"/>
</dbReference>
<sequence>MSLKSSGKPNFDGVGGDDNGRLTFKRYTSSEKNTWNSNARNAKGSWMSNLEASSSNCGTTTKLVKRPFDSSNSLQSSVKKSKVTPYDNQVKDTRKDDTPLSRKIEMPSKSAEKSFFSTKEELAFVEKSYEECKKKRQRDIEGCSKDLENMKKEMSYVERIYESHKKMQGKTEEFVKDFLVKQAQLSLMDDMIGERKKELKTKETELCQIMDNIDKVRKGMEWELKAFSNRTAECTLELKTKEKLIKAMKKQIDEQAERLESERMKFLSVMQLSKNDQRAQMMDYESTNKQFEEQVMEIKLKEKSCRERMVELESKEKLFKGCVNKLKLKEKHLEGQVKEFKSKPNEGAETKRDAIRRLKLKEMQLEGRVKEIEVNEEQLKCRLKEFDSEKEKFKSQVKELESEKKKFKEKLIEDQVMEEKFKGHVKELESERKLFEGRLKDLLSKEKEIKGQMQDLKRFVSQMENFKSEQKQLEGRWKELESEEKEFKVHAKELEPIEKQFDGCVKDVDLREKQYDALIEPSDEEAYLVFVENLIKRQQYDEAVRFSRAYNFSNDNQLADLFEEHDKARGQEVASLVAVIQCNIDNNLKFKDLLNKIYACILELKRQRGK</sequence>
<evidence type="ECO:0000313" key="4">
    <source>
        <dbReference type="EnsemblPlants" id="KEH39237"/>
    </source>
</evidence>
<evidence type="ECO:0000313" key="5">
    <source>
        <dbReference type="Proteomes" id="UP000002051"/>
    </source>
</evidence>
<feature type="coiled-coil region" evidence="1">
    <location>
        <begin position="238"/>
        <end position="483"/>
    </location>
</feature>
<name>A0A072VBR5_MEDTR</name>
<feature type="compositionally biased region" description="Basic and acidic residues" evidence="2">
    <location>
        <begin position="89"/>
        <end position="109"/>
    </location>
</feature>
<dbReference type="PANTHER" id="PTHR31791">
    <property type="entry name" value="FRIGIDA-LIKE PROTEIN 3-RELATED"/>
    <property type="match status" value="1"/>
</dbReference>
<dbReference type="PANTHER" id="PTHR31791:SF37">
    <property type="entry name" value="A_TM021B04.7 PROTEIN"/>
    <property type="match status" value="1"/>
</dbReference>
<proteinExistence type="predicted"/>
<evidence type="ECO:0000313" key="3">
    <source>
        <dbReference type="EMBL" id="KEH39237.1"/>
    </source>
</evidence>
<keyword evidence="5" id="KW-1185">Reference proteome</keyword>
<dbReference type="EMBL" id="CM001218">
    <property type="protein sequence ID" value="KEH39237.1"/>
    <property type="molecule type" value="Genomic_DNA"/>
</dbReference>
<reference evidence="3 5" key="1">
    <citation type="journal article" date="2011" name="Nature">
        <title>The Medicago genome provides insight into the evolution of rhizobial symbioses.</title>
        <authorList>
            <person name="Young N.D."/>
            <person name="Debelle F."/>
            <person name="Oldroyd G.E."/>
            <person name="Geurts R."/>
            <person name="Cannon S.B."/>
            <person name="Udvardi M.K."/>
            <person name="Benedito V.A."/>
            <person name="Mayer K.F."/>
            <person name="Gouzy J."/>
            <person name="Schoof H."/>
            <person name="Van de Peer Y."/>
            <person name="Proost S."/>
            <person name="Cook D.R."/>
            <person name="Meyers B.C."/>
            <person name="Spannagl M."/>
            <person name="Cheung F."/>
            <person name="De Mita S."/>
            <person name="Krishnakumar V."/>
            <person name="Gundlach H."/>
            <person name="Zhou S."/>
            <person name="Mudge J."/>
            <person name="Bharti A.K."/>
            <person name="Murray J.D."/>
            <person name="Naoumkina M.A."/>
            <person name="Rosen B."/>
            <person name="Silverstein K.A."/>
            <person name="Tang H."/>
            <person name="Rombauts S."/>
            <person name="Zhao P.X."/>
            <person name="Zhou P."/>
            <person name="Barbe V."/>
            <person name="Bardou P."/>
            <person name="Bechner M."/>
            <person name="Bellec A."/>
            <person name="Berger A."/>
            <person name="Berges H."/>
            <person name="Bidwell S."/>
            <person name="Bisseling T."/>
            <person name="Choisne N."/>
            <person name="Couloux A."/>
            <person name="Denny R."/>
            <person name="Deshpande S."/>
            <person name="Dai X."/>
            <person name="Doyle J.J."/>
            <person name="Dudez A.M."/>
            <person name="Farmer A.D."/>
            <person name="Fouteau S."/>
            <person name="Franken C."/>
            <person name="Gibelin C."/>
            <person name="Gish J."/>
            <person name="Goldstein S."/>
            <person name="Gonzalez A.J."/>
            <person name="Green P.J."/>
            <person name="Hallab A."/>
            <person name="Hartog M."/>
            <person name="Hua A."/>
            <person name="Humphray S.J."/>
            <person name="Jeong D.H."/>
            <person name="Jing Y."/>
            <person name="Jocker A."/>
            <person name="Kenton S.M."/>
            <person name="Kim D.J."/>
            <person name="Klee K."/>
            <person name="Lai H."/>
            <person name="Lang C."/>
            <person name="Lin S."/>
            <person name="Macmil S.L."/>
            <person name="Magdelenat G."/>
            <person name="Matthews L."/>
            <person name="McCorrison J."/>
            <person name="Monaghan E.L."/>
            <person name="Mun J.H."/>
            <person name="Najar F.Z."/>
            <person name="Nicholson C."/>
            <person name="Noirot C."/>
            <person name="O'Bleness M."/>
            <person name="Paule C.R."/>
            <person name="Poulain J."/>
            <person name="Prion F."/>
            <person name="Qin B."/>
            <person name="Qu C."/>
            <person name="Retzel E.F."/>
            <person name="Riddle C."/>
            <person name="Sallet E."/>
            <person name="Samain S."/>
            <person name="Samson N."/>
            <person name="Sanders I."/>
            <person name="Saurat O."/>
            <person name="Scarpelli C."/>
            <person name="Schiex T."/>
            <person name="Segurens B."/>
            <person name="Severin A.J."/>
            <person name="Sherrier D.J."/>
            <person name="Shi R."/>
            <person name="Sims S."/>
            <person name="Singer S.R."/>
            <person name="Sinharoy S."/>
            <person name="Sterck L."/>
            <person name="Viollet A."/>
            <person name="Wang B.B."/>
            <person name="Wang K."/>
            <person name="Wang M."/>
            <person name="Wang X."/>
            <person name="Warfsmann J."/>
            <person name="Weissenbach J."/>
            <person name="White D.D."/>
            <person name="White J.D."/>
            <person name="Wiley G.B."/>
            <person name="Wincker P."/>
            <person name="Xing Y."/>
            <person name="Yang L."/>
            <person name="Yao Z."/>
            <person name="Ying F."/>
            <person name="Zhai J."/>
            <person name="Zhou L."/>
            <person name="Zuber A."/>
            <person name="Denarie J."/>
            <person name="Dixon R.A."/>
            <person name="May G.D."/>
            <person name="Schwartz D.C."/>
            <person name="Rogers J."/>
            <person name="Quetier F."/>
            <person name="Town C.D."/>
            <person name="Roe B.A."/>
        </authorList>
    </citation>
    <scope>NUCLEOTIDE SEQUENCE [LARGE SCALE GENOMIC DNA]</scope>
    <source>
        <strain evidence="3">A17</strain>
        <strain evidence="4 5">cv. Jemalong A17</strain>
    </source>
</reference>
<protein>
    <recommendedName>
        <fullName evidence="6">FRIGIDA-like protein</fullName>
    </recommendedName>
</protein>
<accession>A0A072VBR5</accession>
<gene>
    <name evidence="3" type="ordered locus">MTR_2g091005</name>
</gene>
<evidence type="ECO:0008006" key="6">
    <source>
        <dbReference type="Google" id="ProtNLM"/>
    </source>
</evidence>
<reference evidence="3 5" key="2">
    <citation type="journal article" date="2014" name="BMC Genomics">
        <title>An improved genome release (version Mt4.0) for the model legume Medicago truncatula.</title>
        <authorList>
            <person name="Tang H."/>
            <person name="Krishnakumar V."/>
            <person name="Bidwell S."/>
            <person name="Rosen B."/>
            <person name="Chan A."/>
            <person name="Zhou S."/>
            <person name="Gentzbittel L."/>
            <person name="Childs K.L."/>
            <person name="Yandell M."/>
            <person name="Gundlach H."/>
            <person name="Mayer K.F."/>
            <person name="Schwartz D.C."/>
            <person name="Town C.D."/>
        </authorList>
    </citation>
    <scope>GENOME REANNOTATION</scope>
    <source>
        <strain evidence="3">A17</strain>
        <strain evidence="4 5">cv. Jemalong A17</strain>
    </source>
</reference>
<keyword evidence="1" id="KW-0175">Coiled coil</keyword>
<dbReference type="AlphaFoldDB" id="A0A072VBR5"/>
<evidence type="ECO:0000256" key="2">
    <source>
        <dbReference type="SAM" id="MobiDB-lite"/>
    </source>
</evidence>
<dbReference type="Gene3D" id="1.10.287.1490">
    <property type="match status" value="1"/>
</dbReference>
<feature type="region of interest" description="Disordered" evidence="2">
    <location>
        <begin position="1"/>
        <end position="109"/>
    </location>
</feature>
<dbReference type="HOGENOM" id="CLU_017941_1_0_1"/>
<reference evidence="4" key="3">
    <citation type="submission" date="2015-04" db="UniProtKB">
        <authorList>
            <consortium name="EnsemblPlants"/>
        </authorList>
    </citation>
    <scope>IDENTIFICATION</scope>
    <source>
        <strain evidence="4">cv. Jemalong A17</strain>
    </source>
</reference>
<dbReference type="EnsemblPlants" id="KEH39237">
    <property type="protein sequence ID" value="KEH39237"/>
    <property type="gene ID" value="MTR_2g091005"/>
</dbReference>